<dbReference type="GO" id="GO:0003677">
    <property type="term" value="F:DNA binding"/>
    <property type="evidence" value="ECO:0007669"/>
    <property type="project" value="UniProtKB-KW"/>
</dbReference>
<feature type="domain" description="HTH luxR-type" evidence="1">
    <location>
        <begin position="450"/>
        <end position="515"/>
    </location>
</feature>
<comment type="caution">
    <text evidence="2">The sequence shown here is derived from an EMBL/GenBank/DDBJ whole genome shotgun (WGS) entry which is preliminary data.</text>
</comment>
<organism evidence="2 3">
    <name type="scientific">Nocardioides kongjuensis</name>
    <dbReference type="NCBI Taxonomy" id="349522"/>
    <lineage>
        <taxon>Bacteria</taxon>
        <taxon>Bacillati</taxon>
        <taxon>Actinomycetota</taxon>
        <taxon>Actinomycetes</taxon>
        <taxon>Propionibacteriales</taxon>
        <taxon>Nocardioidaceae</taxon>
        <taxon>Nocardioides</taxon>
    </lineage>
</organism>
<dbReference type="Proteomes" id="UP000582231">
    <property type="component" value="Unassembled WGS sequence"/>
</dbReference>
<keyword evidence="3" id="KW-1185">Reference proteome</keyword>
<dbReference type="SUPFAM" id="SSF46894">
    <property type="entry name" value="C-terminal effector domain of the bipartite response regulators"/>
    <property type="match status" value="1"/>
</dbReference>
<dbReference type="RefSeq" id="WP_179728004.1">
    <property type="nucleotide sequence ID" value="NZ_BAABEF010000001.1"/>
</dbReference>
<dbReference type="InterPro" id="IPR036388">
    <property type="entry name" value="WH-like_DNA-bd_sf"/>
</dbReference>
<dbReference type="AlphaFoldDB" id="A0A852RYS8"/>
<dbReference type="InterPro" id="IPR016032">
    <property type="entry name" value="Sig_transdc_resp-reg_C-effctor"/>
</dbReference>
<proteinExistence type="predicted"/>
<evidence type="ECO:0000313" key="3">
    <source>
        <dbReference type="Proteomes" id="UP000582231"/>
    </source>
</evidence>
<keyword evidence="2" id="KW-0238">DNA-binding</keyword>
<sequence>MTDEPADDQELALWLHVQAGEFDRAYAVATRLLIMSADPVQRGRVEAVLGLMMQRVGLMADSRDQFARAAVLVEGSPPDLALVLAFGSLSSVLGGDLDRAEREALEADRLGAEHGVEIAVRQARTTLAAVHLGRGQLEAALALATDATAYGNDGVGQAEYRSTAHVLLAMALAELDRMEEAHVAIARGVAIAEEEGDTGQLAWYLASQAMLHFIDGHWAEARDEAARSIEHADRTGALAARPLAWGISACMEGLRGNVTTARTLIEQARSHRLGPGAGLGEEWVALAAAASTDDAGERYDALRDAWFRLRGMPSLLAWKVFAHPLVVLAMERGDRALAEVVSARVGAAAATAGTASARATAQCCAATVAGDPLALLAGLDLLRTVGRPLPLAFGCVAAASTALRTEDRVAALQEAATVFHRLGATVWSAEVARLLVDAAVAGSPARPAAPSGPWHLLSPGETRAVRLAIQGLSNSRIAAELGTSPRTVQTQLASACRKCGVSGRVQLAGLFAGLS</sequence>
<evidence type="ECO:0000259" key="1">
    <source>
        <dbReference type="PROSITE" id="PS50043"/>
    </source>
</evidence>
<dbReference type="PROSITE" id="PS50043">
    <property type="entry name" value="HTH_LUXR_2"/>
    <property type="match status" value="1"/>
</dbReference>
<dbReference type="GO" id="GO:0006355">
    <property type="term" value="P:regulation of DNA-templated transcription"/>
    <property type="evidence" value="ECO:0007669"/>
    <property type="project" value="InterPro"/>
</dbReference>
<dbReference type="SUPFAM" id="SSF48452">
    <property type="entry name" value="TPR-like"/>
    <property type="match status" value="1"/>
</dbReference>
<dbReference type="Gene3D" id="1.25.40.10">
    <property type="entry name" value="Tetratricopeptide repeat domain"/>
    <property type="match status" value="1"/>
</dbReference>
<reference evidence="2 3" key="1">
    <citation type="submission" date="2020-07" db="EMBL/GenBank/DDBJ databases">
        <title>Sequencing the genomes of 1000 actinobacteria strains.</title>
        <authorList>
            <person name="Klenk H.-P."/>
        </authorList>
    </citation>
    <scope>NUCLEOTIDE SEQUENCE [LARGE SCALE GENOMIC DNA]</scope>
    <source>
        <strain evidence="2 3">DSM 19082</strain>
    </source>
</reference>
<evidence type="ECO:0000313" key="2">
    <source>
        <dbReference type="EMBL" id="NYD31732.1"/>
    </source>
</evidence>
<dbReference type="InterPro" id="IPR011990">
    <property type="entry name" value="TPR-like_helical_dom_sf"/>
</dbReference>
<dbReference type="Gene3D" id="1.10.10.10">
    <property type="entry name" value="Winged helix-like DNA-binding domain superfamily/Winged helix DNA-binding domain"/>
    <property type="match status" value="1"/>
</dbReference>
<accession>A0A852RYS8</accession>
<dbReference type="InterPro" id="IPR000792">
    <property type="entry name" value="Tscrpt_reg_LuxR_C"/>
</dbReference>
<dbReference type="EMBL" id="JACCBF010000001">
    <property type="protein sequence ID" value="NYD31732.1"/>
    <property type="molecule type" value="Genomic_DNA"/>
</dbReference>
<protein>
    <submittedName>
        <fullName evidence="2">DNA-binding CsgD family transcriptional regulator/tetratricopeptide (TPR) repeat protein</fullName>
    </submittedName>
</protein>
<name>A0A852RYS8_9ACTN</name>
<dbReference type="CDD" id="cd06170">
    <property type="entry name" value="LuxR_C_like"/>
    <property type="match status" value="1"/>
</dbReference>
<dbReference type="PRINTS" id="PR00038">
    <property type="entry name" value="HTHLUXR"/>
</dbReference>
<dbReference type="SMART" id="SM00421">
    <property type="entry name" value="HTH_LUXR"/>
    <property type="match status" value="1"/>
</dbReference>
<gene>
    <name evidence="2" type="ORF">BJ958_003278</name>
</gene>
<dbReference type="Pfam" id="PF00196">
    <property type="entry name" value="GerE"/>
    <property type="match status" value="1"/>
</dbReference>